<evidence type="ECO:0000259" key="3">
    <source>
        <dbReference type="SMART" id="SM00939"/>
    </source>
</evidence>
<dbReference type="Pfam" id="PF08530">
    <property type="entry name" value="PepX_C"/>
    <property type="match status" value="1"/>
</dbReference>
<dbReference type="InterPro" id="IPR013736">
    <property type="entry name" value="Xaa-Pro_dipept_C"/>
</dbReference>
<dbReference type="SUPFAM" id="SSF49785">
    <property type="entry name" value="Galactose-binding domain-like"/>
    <property type="match status" value="1"/>
</dbReference>
<dbReference type="SUPFAM" id="SSF53474">
    <property type="entry name" value="alpha/beta-Hydrolases"/>
    <property type="match status" value="1"/>
</dbReference>
<feature type="chain" id="PRO_5017292981" evidence="2">
    <location>
        <begin position="17"/>
        <end position="640"/>
    </location>
</feature>
<dbReference type="Pfam" id="PF02129">
    <property type="entry name" value="Peptidase_S15"/>
    <property type="match status" value="1"/>
</dbReference>
<comment type="caution">
    <text evidence="4">The sequence shown here is derived from an EMBL/GenBank/DDBJ whole genome shotgun (WGS) entry which is preliminary data.</text>
</comment>
<dbReference type="SMART" id="SM00939">
    <property type="entry name" value="PepX_C"/>
    <property type="match status" value="1"/>
</dbReference>
<dbReference type="InterPro" id="IPR008979">
    <property type="entry name" value="Galactose-bd-like_sf"/>
</dbReference>
<evidence type="ECO:0000313" key="4">
    <source>
        <dbReference type="EMBL" id="RKH48787.1"/>
    </source>
</evidence>
<dbReference type="PANTHER" id="PTHR43056:SF10">
    <property type="entry name" value="COCE_NOND FAMILY, PUTATIVE (AFU_ORTHOLOGUE AFUA_7G00600)-RELATED"/>
    <property type="match status" value="1"/>
</dbReference>
<dbReference type="PANTHER" id="PTHR43056">
    <property type="entry name" value="PEPTIDASE S9 PROLYL OLIGOPEPTIDASE"/>
    <property type="match status" value="1"/>
</dbReference>
<evidence type="ECO:0000313" key="5">
    <source>
        <dbReference type="Proteomes" id="UP000272888"/>
    </source>
</evidence>
<name>A0A3A8NWQ5_9BACT</name>
<keyword evidence="5" id="KW-1185">Reference proteome</keyword>
<dbReference type="EMBL" id="RAWB01000486">
    <property type="protein sequence ID" value="RKH48787.1"/>
    <property type="molecule type" value="Genomic_DNA"/>
</dbReference>
<dbReference type="Gene3D" id="1.10.3020.10">
    <property type="entry name" value="alpha-amino acid ester hydrolase ( Helical cap domain)"/>
    <property type="match status" value="1"/>
</dbReference>
<accession>A0A3A8NWQ5</accession>
<protein>
    <submittedName>
        <fullName evidence="4">CocE/NonD family hydrolase</fullName>
    </submittedName>
</protein>
<feature type="domain" description="Xaa-Pro dipeptidyl-peptidase C-terminal" evidence="3">
    <location>
        <begin position="368"/>
        <end position="631"/>
    </location>
</feature>
<gene>
    <name evidence="4" type="ORF">D7V93_32760</name>
</gene>
<organism evidence="4 5">
    <name type="scientific">Corallococcus llansteffanensis</name>
    <dbReference type="NCBI Taxonomy" id="2316731"/>
    <lineage>
        <taxon>Bacteria</taxon>
        <taxon>Pseudomonadati</taxon>
        <taxon>Myxococcota</taxon>
        <taxon>Myxococcia</taxon>
        <taxon>Myxococcales</taxon>
        <taxon>Cystobacterineae</taxon>
        <taxon>Myxococcaceae</taxon>
        <taxon>Corallococcus</taxon>
    </lineage>
</organism>
<feature type="signal peptide" evidence="2">
    <location>
        <begin position="1"/>
        <end position="16"/>
    </location>
</feature>
<evidence type="ECO:0000256" key="2">
    <source>
        <dbReference type="SAM" id="SignalP"/>
    </source>
</evidence>
<reference evidence="5" key="1">
    <citation type="submission" date="2018-09" db="EMBL/GenBank/DDBJ databases">
        <authorList>
            <person name="Livingstone P.G."/>
            <person name="Whitworth D.E."/>
        </authorList>
    </citation>
    <scope>NUCLEOTIDE SEQUENCE [LARGE SCALE GENOMIC DNA]</scope>
    <source>
        <strain evidence="5">CA051B</strain>
    </source>
</reference>
<dbReference type="Proteomes" id="UP000272888">
    <property type="component" value="Unassembled WGS sequence"/>
</dbReference>
<dbReference type="AlphaFoldDB" id="A0A3A8NWQ5"/>
<keyword evidence="1 4" id="KW-0378">Hydrolase</keyword>
<dbReference type="Gene3D" id="2.60.120.260">
    <property type="entry name" value="Galactose-binding domain-like"/>
    <property type="match status" value="1"/>
</dbReference>
<dbReference type="InterPro" id="IPR000383">
    <property type="entry name" value="Xaa-Pro-like_dom"/>
</dbReference>
<dbReference type="InterPro" id="IPR005674">
    <property type="entry name" value="CocE/Ser_esterase"/>
</dbReference>
<proteinExistence type="predicted"/>
<dbReference type="InterPro" id="IPR029058">
    <property type="entry name" value="AB_hydrolase_fold"/>
</dbReference>
<dbReference type="GO" id="GO:0008239">
    <property type="term" value="F:dipeptidyl-peptidase activity"/>
    <property type="evidence" value="ECO:0007669"/>
    <property type="project" value="InterPro"/>
</dbReference>
<sequence length="640" mass="72078">MLAALALFSLSGIAGAQTPPPAAPPKPPSAYELTPERAAYLRSHYTKFDVRIPMRDGVKLYTSFYIPNDASPTKRYPVLLMRTPYSVAPYGADRYPKSLGPLDFEKDGFIFAFQDVRGRYMSEGEFINVRPHRATKRGKEVDESSDTYDTIDWLVKRVPNNNGRVGMWGISYPGFYTSAGAIDSHPALKAVSPQAPIADWFWDDMHRHGAFNLQLAFSFFSAFGKPRPTLTDDAEWKNFEFGTPDAYEFFLDLGPLGNADAKHFRGDVGFWKDITAHPNYDAFWQARNLLPHLRNIKAAVMVVGGWYDTEDLYGPLRTYAAIEKQNPGITNTLVMGPWFHGGWTQEGASLGDAEFGFTTTDTYQDLVLAFFQHHLKGAAAPAVPEALVFEGGANRWRRLDAWPPKGVKETRLFFQPQGALTFQAPTSKTASFDEYVSDPSKPVPYTQDLSPGWSRNYMTEDQRFTSRRPDVLVFQTAPLEKDLTVAGPLEAELWVSTTSTDADWVVKLVDVNPGKLPGWTKQQDASGERNRGSQQTLVRGEPFRGRFRDGYVQPKPFTPNEVTKVRFVINDVFHTFQRGHRLMVHVQSSWFPFIDRNPQTFVPSIYEAKESDFVRAMHRVHHSAAHPSALKVSVLPALDE</sequence>
<dbReference type="InterPro" id="IPR050585">
    <property type="entry name" value="Xaa-Pro_dipeptidyl-ppase/CocE"/>
</dbReference>
<evidence type="ECO:0000256" key="1">
    <source>
        <dbReference type="ARBA" id="ARBA00022801"/>
    </source>
</evidence>
<keyword evidence="2" id="KW-0732">Signal</keyword>
<dbReference type="Gene3D" id="3.40.50.1820">
    <property type="entry name" value="alpha/beta hydrolase"/>
    <property type="match status" value="1"/>
</dbReference>
<dbReference type="NCBIfam" id="TIGR00976">
    <property type="entry name" value="CocE_NonD"/>
    <property type="match status" value="1"/>
</dbReference>